<evidence type="ECO:0008006" key="2">
    <source>
        <dbReference type="Google" id="ProtNLM"/>
    </source>
</evidence>
<accession>A0A6J4TPD6</accession>
<dbReference type="EMBL" id="CADCVT010000373">
    <property type="protein sequence ID" value="CAA9527686.1"/>
    <property type="molecule type" value="Genomic_DNA"/>
</dbReference>
<protein>
    <recommendedName>
        <fullName evidence="2">Phytase-like domain-containing protein</fullName>
    </recommendedName>
</protein>
<proteinExistence type="predicted"/>
<organism evidence="1">
    <name type="scientific">uncultured Solirubrobacteraceae bacterium</name>
    <dbReference type="NCBI Taxonomy" id="1162706"/>
    <lineage>
        <taxon>Bacteria</taxon>
        <taxon>Bacillati</taxon>
        <taxon>Actinomycetota</taxon>
        <taxon>Thermoleophilia</taxon>
        <taxon>Solirubrobacterales</taxon>
        <taxon>Solirubrobacteraceae</taxon>
        <taxon>environmental samples</taxon>
    </lineage>
</organism>
<dbReference type="AlphaFoldDB" id="A0A6J4TPD6"/>
<sequence>MTSLPRAGRVLAVTAALVGAATLPTADAKTERSCRLPSSASLVVAFDRAVVWETRPGLRFGCLRGVGRAIALDPEAGSGAEAPWALAGRRLAFALGTYEGTEPEVEFLNVRNLATGRLEATALTQDVVPPDDPRRRFLRLTDVVLARDGRFAFLACESEYARGGVCVLRRGMVDTPAEDVLIVRAPLIRRRSLTLSASQRSVGWTQDGRRRSAPLPRVPG</sequence>
<evidence type="ECO:0000313" key="1">
    <source>
        <dbReference type="EMBL" id="CAA9527686.1"/>
    </source>
</evidence>
<gene>
    <name evidence="1" type="ORF">AVDCRST_MAG85-3394</name>
</gene>
<reference evidence="1" key="1">
    <citation type="submission" date="2020-02" db="EMBL/GenBank/DDBJ databases">
        <authorList>
            <person name="Meier V. D."/>
        </authorList>
    </citation>
    <scope>NUCLEOTIDE SEQUENCE</scope>
    <source>
        <strain evidence="1">AVDCRST_MAG85</strain>
    </source>
</reference>
<name>A0A6J4TPD6_9ACTN</name>